<feature type="compositionally biased region" description="Basic and acidic residues" evidence="1">
    <location>
        <begin position="69"/>
        <end position="90"/>
    </location>
</feature>
<reference evidence="2 3" key="1">
    <citation type="journal article" date="2016" name="Sci. Rep.">
        <title>Metabolic traits of an uncultured archaeal lineage -MSBL1- from brine pools of the Red Sea.</title>
        <authorList>
            <person name="Mwirichia R."/>
            <person name="Alam I."/>
            <person name="Rashid M."/>
            <person name="Vinu M."/>
            <person name="Ba-Alawi W."/>
            <person name="Anthony Kamau A."/>
            <person name="Kamanda Ngugi D."/>
            <person name="Goker M."/>
            <person name="Klenk H.P."/>
            <person name="Bajic V."/>
            <person name="Stingl U."/>
        </authorList>
    </citation>
    <scope>NUCLEOTIDE SEQUENCE [LARGE SCALE GENOMIC DNA]</scope>
    <source>
        <strain evidence="2">SCGC-AAA259A05</strain>
    </source>
</reference>
<comment type="caution">
    <text evidence="2">The sequence shown here is derived from an EMBL/GenBank/DDBJ whole genome shotgun (WGS) entry which is preliminary data.</text>
</comment>
<evidence type="ECO:0000313" key="3">
    <source>
        <dbReference type="Proteomes" id="UP000070163"/>
    </source>
</evidence>
<gene>
    <name evidence="2" type="ORF">AKJ57_01750</name>
</gene>
<organism evidence="2 3">
    <name type="scientific">candidate division MSBL1 archaeon SCGC-AAA259A05</name>
    <dbReference type="NCBI Taxonomy" id="1698259"/>
    <lineage>
        <taxon>Archaea</taxon>
        <taxon>Methanobacteriati</taxon>
        <taxon>Methanobacteriota</taxon>
        <taxon>candidate division MSBL1</taxon>
    </lineage>
</organism>
<dbReference type="AlphaFoldDB" id="A0A133UAR3"/>
<accession>A0A133UAR3</accession>
<proteinExistence type="predicted"/>
<keyword evidence="3" id="KW-1185">Reference proteome</keyword>
<sequence>MPRSGGEPRRTKPRFNYEVSLIKRTVKRIKKKTVEGIKKKKRVTESGDTWFYSYVGDDENCVRKRVKRRAEDDAEKRAKEQERKERERQNHKVNSTVEVEDIKVNHAVEDVELVETVPVPN</sequence>
<dbReference type="EMBL" id="LHXJ01000014">
    <property type="protein sequence ID" value="KXA91271.1"/>
    <property type="molecule type" value="Genomic_DNA"/>
</dbReference>
<evidence type="ECO:0000313" key="2">
    <source>
        <dbReference type="EMBL" id="KXA91271.1"/>
    </source>
</evidence>
<name>A0A133UAR3_9EURY</name>
<dbReference type="Proteomes" id="UP000070163">
    <property type="component" value="Unassembled WGS sequence"/>
</dbReference>
<feature type="region of interest" description="Disordered" evidence="1">
    <location>
        <begin position="65"/>
        <end position="94"/>
    </location>
</feature>
<protein>
    <submittedName>
        <fullName evidence="2">Uncharacterized protein</fullName>
    </submittedName>
</protein>
<evidence type="ECO:0000256" key="1">
    <source>
        <dbReference type="SAM" id="MobiDB-lite"/>
    </source>
</evidence>